<proteinExistence type="predicted"/>
<name>A0A310S6E5_9HYME</name>
<reference evidence="3 4" key="1">
    <citation type="submission" date="2015-07" db="EMBL/GenBank/DDBJ databases">
        <title>The genome of Eufriesea mexicana.</title>
        <authorList>
            <person name="Pan H."/>
            <person name="Kapheim K."/>
        </authorList>
    </citation>
    <scope>NUCLEOTIDE SEQUENCE [LARGE SCALE GENOMIC DNA]</scope>
    <source>
        <strain evidence="3">0111107269</strain>
        <tissue evidence="3">Whole body</tissue>
    </source>
</reference>
<evidence type="ECO:0000313" key="4">
    <source>
        <dbReference type="Proteomes" id="UP000250275"/>
    </source>
</evidence>
<dbReference type="AlphaFoldDB" id="A0A310S6E5"/>
<feature type="region of interest" description="Disordered" evidence="2">
    <location>
        <begin position="1"/>
        <end position="22"/>
    </location>
</feature>
<feature type="compositionally biased region" description="Basic and acidic residues" evidence="2">
    <location>
        <begin position="303"/>
        <end position="326"/>
    </location>
</feature>
<keyword evidence="4" id="KW-1185">Reference proteome</keyword>
<organism evidence="3 4">
    <name type="scientific">Eufriesea mexicana</name>
    <dbReference type="NCBI Taxonomy" id="516756"/>
    <lineage>
        <taxon>Eukaryota</taxon>
        <taxon>Metazoa</taxon>
        <taxon>Ecdysozoa</taxon>
        <taxon>Arthropoda</taxon>
        <taxon>Hexapoda</taxon>
        <taxon>Insecta</taxon>
        <taxon>Pterygota</taxon>
        <taxon>Neoptera</taxon>
        <taxon>Endopterygota</taxon>
        <taxon>Hymenoptera</taxon>
        <taxon>Apocrita</taxon>
        <taxon>Aculeata</taxon>
        <taxon>Apoidea</taxon>
        <taxon>Anthophila</taxon>
        <taxon>Apidae</taxon>
        <taxon>Eufriesea</taxon>
    </lineage>
</organism>
<protein>
    <submittedName>
        <fullName evidence="3">Peptidyl-prolyl cis-trans isomerase CWC27 like protein</fullName>
    </submittedName>
</protein>
<keyword evidence="1" id="KW-0175">Coiled coil</keyword>
<evidence type="ECO:0000313" key="3">
    <source>
        <dbReference type="EMBL" id="OAD53244.1"/>
    </source>
</evidence>
<dbReference type="EMBL" id="KQ767977">
    <property type="protein sequence ID" value="OAD53244.1"/>
    <property type="molecule type" value="Genomic_DNA"/>
</dbReference>
<keyword evidence="3" id="KW-0413">Isomerase</keyword>
<evidence type="ECO:0000256" key="1">
    <source>
        <dbReference type="SAM" id="Coils"/>
    </source>
</evidence>
<feature type="coiled-coil region" evidence="1">
    <location>
        <begin position="118"/>
        <end position="145"/>
    </location>
</feature>
<feature type="region of interest" description="Disordered" evidence="2">
    <location>
        <begin position="301"/>
        <end position="326"/>
    </location>
</feature>
<dbReference type="Proteomes" id="UP000250275">
    <property type="component" value="Unassembled WGS sequence"/>
</dbReference>
<dbReference type="GO" id="GO:0016853">
    <property type="term" value="F:isomerase activity"/>
    <property type="evidence" value="ECO:0007669"/>
    <property type="project" value="UniProtKB-KW"/>
</dbReference>
<accession>A0A310S6E5</accession>
<sequence length="326" mass="36781">MARERNKEPNKEMEAPRDESVLGEIKQERDEAFIFNETNTINEAAAKFILSKVTAGTSVEEKAPEMVMKESMRSTSAPCGCDEGGRVWRVWRMCGKEIMFTEDNRVSKSACEFVLKCVAEYEEQMVRIISKNERLNGRLEECEKRVDRSVCASSLSFAAVAAKGLDGPKSVRAASVKKSLPERTYAVIVKPRDKSVKMNSEKVKQKAMKNVSESVNVTGGTIYNMLKLEEVLVDENDRPLYLPRLIKTKILNNPFADIISRIIVQETFSHDNISLCNEKFCYRNFNLLSFDEEAEEVEEESAILDKKSSGKSISAHDHLSDPKLSS</sequence>
<gene>
    <name evidence="3" type="ORF">WN48_10606</name>
</gene>
<evidence type="ECO:0000256" key="2">
    <source>
        <dbReference type="SAM" id="MobiDB-lite"/>
    </source>
</evidence>